<comment type="caution">
    <text evidence="2">The sequence shown here is derived from an EMBL/GenBank/DDBJ whole genome shotgun (WGS) entry which is preliminary data.</text>
</comment>
<feature type="transmembrane region" description="Helical" evidence="1">
    <location>
        <begin position="67"/>
        <end position="87"/>
    </location>
</feature>
<gene>
    <name evidence="2" type="ORF">ACFFGT_02345</name>
</gene>
<evidence type="ECO:0008006" key="4">
    <source>
        <dbReference type="Google" id="ProtNLM"/>
    </source>
</evidence>
<name>A0ABV6KZW6_9SPHI</name>
<keyword evidence="3" id="KW-1185">Reference proteome</keyword>
<dbReference type="Proteomes" id="UP001589828">
    <property type="component" value="Unassembled WGS sequence"/>
</dbReference>
<keyword evidence="1" id="KW-1133">Transmembrane helix</keyword>
<feature type="transmembrane region" description="Helical" evidence="1">
    <location>
        <begin position="165"/>
        <end position="183"/>
    </location>
</feature>
<feature type="transmembrane region" description="Helical" evidence="1">
    <location>
        <begin position="99"/>
        <end position="120"/>
    </location>
</feature>
<evidence type="ECO:0000313" key="3">
    <source>
        <dbReference type="Proteomes" id="UP001589828"/>
    </source>
</evidence>
<feature type="transmembrane region" description="Helical" evidence="1">
    <location>
        <begin position="126"/>
        <end position="144"/>
    </location>
</feature>
<feature type="transmembrane region" description="Helical" evidence="1">
    <location>
        <begin position="425"/>
        <end position="444"/>
    </location>
</feature>
<keyword evidence="1" id="KW-0472">Membrane</keyword>
<evidence type="ECO:0000256" key="1">
    <source>
        <dbReference type="SAM" id="Phobius"/>
    </source>
</evidence>
<dbReference type="EMBL" id="JBHLTS010000004">
    <property type="protein sequence ID" value="MFC0513014.1"/>
    <property type="molecule type" value="Genomic_DNA"/>
</dbReference>
<dbReference type="RefSeq" id="WP_377020887.1">
    <property type="nucleotide sequence ID" value="NZ_JBHLTS010000004.1"/>
</dbReference>
<keyword evidence="1" id="KW-0812">Transmembrane</keyword>
<sequence length="462" mass="53343">MKQAALSLFLILLSGLVLCFMAINNGFPLAFNVDSQMYISSAFTGVVRDDRPILYGLFIMFVSLRKSLWLVTIAQAILTSTMIYFYFRYSKNQVKKRLAPFYIAYIALVSFFMGASFEVGWLMSDVFASIFVLGIGLLLFYGNIKWYHHALISFMTVLSIAMHNSHLYICIILCSLLMAGFVFKSTRAKLFVVGITLKKVFYVLFLAVLSNVSLSLIQYSFNKQMAASKGGVVFLFGSFVEMGVIDKYLDENCNRSNLKLCKFRDSIPSNFLWDQRSPLFKLGGWDKNREEYSLILKNIVSSPKYWGIIAYKSTLLTLKQFFQFDTGEASKPWPIVNEAVEQYFPSDYSQYISSRQNKEALNFDFINFTQRVIIAISLLTYIYEFLHKKMASRYRYLMAFILIVLVVNAWFCGTVSGVYPRYQSRLIWLVPLPLFIYLSDYTPLKRIRALRFGQLLKYLGFN</sequence>
<evidence type="ECO:0000313" key="2">
    <source>
        <dbReference type="EMBL" id="MFC0513014.1"/>
    </source>
</evidence>
<protein>
    <recommendedName>
        <fullName evidence="4">Glycosyltransferase RgtA/B/C/D-like domain-containing protein</fullName>
    </recommendedName>
</protein>
<feature type="transmembrane region" description="Helical" evidence="1">
    <location>
        <begin position="396"/>
        <end position="419"/>
    </location>
</feature>
<feature type="transmembrane region" description="Helical" evidence="1">
    <location>
        <begin position="203"/>
        <end position="221"/>
    </location>
</feature>
<accession>A0ABV6KZW6</accession>
<organism evidence="2 3">
    <name type="scientific">Mucilaginibacter angelicae</name>
    <dbReference type="NCBI Taxonomy" id="869718"/>
    <lineage>
        <taxon>Bacteria</taxon>
        <taxon>Pseudomonadati</taxon>
        <taxon>Bacteroidota</taxon>
        <taxon>Sphingobacteriia</taxon>
        <taxon>Sphingobacteriales</taxon>
        <taxon>Sphingobacteriaceae</taxon>
        <taxon>Mucilaginibacter</taxon>
    </lineage>
</organism>
<proteinExistence type="predicted"/>
<reference evidence="2 3" key="1">
    <citation type="submission" date="2024-09" db="EMBL/GenBank/DDBJ databases">
        <authorList>
            <person name="Sun Q."/>
            <person name="Mori K."/>
        </authorList>
    </citation>
    <scope>NUCLEOTIDE SEQUENCE [LARGE SCALE GENOMIC DNA]</scope>
    <source>
        <strain evidence="2 3">NCAIM B.02415</strain>
    </source>
</reference>